<evidence type="ECO:0000256" key="1">
    <source>
        <dbReference type="ARBA" id="ARBA00008721"/>
    </source>
</evidence>
<comment type="similarity">
    <text evidence="1">Belongs to the peptidase M43B family.</text>
</comment>
<keyword evidence="2" id="KW-0732">Signal</keyword>
<evidence type="ECO:0000313" key="4">
    <source>
        <dbReference type="Proteomes" id="UP001251528"/>
    </source>
</evidence>
<dbReference type="Gene3D" id="3.40.390.10">
    <property type="entry name" value="Collagenase (Catalytic Domain)"/>
    <property type="match status" value="1"/>
</dbReference>
<evidence type="ECO:0000256" key="2">
    <source>
        <dbReference type="SAM" id="SignalP"/>
    </source>
</evidence>
<dbReference type="PANTHER" id="PTHR47466">
    <property type="match status" value="1"/>
</dbReference>
<dbReference type="InterPro" id="IPR024079">
    <property type="entry name" value="MetalloPept_cat_dom_sf"/>
</dbReference>
<dbReference type="SUPFAM" id="SSF55486">
    <property type="entry name" value="Metalloproteases ('zincins'), catalytic domain"/>
    <property type="match status" value="1"/>
</dbReference>
<comment type="caution">
    <text evidence="3">The sequence shown here is derived from an EMBL/GenBank/DDBJ whole genome shotgun (WGS) entry which is preliminary data.</text>
</comment>
<keyword evidence="4" id="KW-1185">Reference proteome</keyword>
<reference evidence="3" key="1">
    <citation type="submission" date="2023-06" db="EMBL/GenBank/DDBJ databases">
        <title>Conoideocrella luteorostrata (Hypocreales: Clavicipitaceae), a potential biocontrol fungus for elongate hemlock scale in United States Christmas tree production areas.</title>
        <authorList>
            <person name="Barrett H."/>
            <person name="Lovett B."/>
            <person name="Macias A.M."/>
            <person name="Stajich J.E."/>
            <person name="Kasson M.T."/>
        </authorList>
    </citation>
    <scope>NUCLEOTIDE SEQUENCE</scope>
    <source>
        <strain evidence="3">ARSEF 14590</strain>
    </source>
</reference>
<gene>
    <name evidence="3" type="ORF">QQS21_005466</name>
</gene>
<evidence type="ECO:0000313" key="3">
    <source>
        <dbReference type="EMBL" id="KAK2599060.1"/>
    </source>
</evidence>
<feature type="signal peptide" evidence="2">
    <location>
        <begin position="1"/>
        <end position="18"/>
    </location>
</feature>
<dbReference type="GO" id="GO:0008237">
    <property type="term" value="F:metallopeptidase activity"/>
    <property type="evidence" value="ECO:0007669"/>
    <property type="project" value="InterPro"/>
</dbReference>
<feature type="chain" id="PRO_5042593127" description="Metalloprotease" evidence="2">
    <location>
        <begin position="19"/>
        <end position="304"/>
    </location>
</feature>
<dbReference type="Proteomes" id="UP001251528">
    <property type="component" value="Unassembled WGS sequence"/>
</dbReference>
<dbReference type="AlphaFoldDB" id="A0AAJ0FZ37"/>
<dbReference type="PANTHER" id="PTHR47466:SF1">
    <property type="entry name" value="METALLOPROTEASE MEP1 (AFU_ORTHOLOGUE AFUA_1G07730)-RELATED"/>
    <property type="match status" value="1"/>
</dbReference>
<dbReference type="EMBL" id="JASWJB010000091">
    <property type="protein sequence ID" value="KAK2599060.1"/>
    <property type="molecule type" value="Genomic_DNA"/>
</dbReference>
<organism evidence="3 4">
    <name type="scientific">Conoideocrella luteorostrata</name>
    <dbReference type="NCBI Taxonomy" id="1105319"/>
    <lineage>
        <taxon>Eukaryota</taxon>
        <taxon>Fungi</taxon>
        <taxon>Dikarya</taxon>
        <taxon>Ascomycota</taxon>
        <taxon>Pezizomycotina</taxon>
        <taxon>Sordariomycetes</taxon>
        <taxon>Hypocreomycetidae</taxon>
        <taxon>Hypocreales</taxon>
        <taxon>Clavicipitaceae</taxon>
        <taxon>Conoideocrella</taxon>
    </lineage>
</organism>
<evidence type="ECO:0008006" key="5">
    <source>
        <dbReference type="Google" id="ProtNLM"/>
    </source>
</evidence>
<protein>
    <recommendedName>
        <fullName evidence="5">Metalloprotease</fullName>
    </recommendedName>
</protein>
<sequence length="304" mass="33837">MRLHFLALLASAVALAAADGPVEETKIKHNETRPGRCQFKSAQLEPSAASRTAGKYFSRRQSAGGGATPDDGAIIQMDLYVHVLGRPEENKDNKTQFLLDHKTIENQVKVLNQDFKPVNVSFALKGVDWTIKTDLPKYRYAISYMLDYSSLKDLYKGDKSTLNVYFVNASFQQSGIEGPIAKSGGLYACALNSNTVPGGASPHLNRGHIATHEVGHWLGIDPHSDEGLSTCEKPDDDNPSRECHPSRRCSNYMSYSHDICMNSWEPDQVSFMHNFARELKLGKSPKHWYDAGLSGWPDDFESRQ</sequence>
<name>A0AAJ0FZ37_9HYPO</name>
<proteinExistence type="inferred from homology"/>
<accession>A0AAJ0FZ37</accession>